<feature type="transmembrane region" description="Helical" evidence="1">
    <location>
        <begin position="69"/>
        <end position="89"/>
    </location>
</feature>
<keyword evidence="3" id="KW-1185">Reference proteome</keyword>
<dbReference type="EMBL" id="JBBMRA010000014">
    <property type="protein sequence ID" value="MEM5537396.1"/>
    <property type="molecule type" value="Genomic_DNA"/>
</dbReference>
<name>A0ABU9TUL0_9GAMM</name>
<dbReference type="RefSeq" id="WP_342854785.1">
    <property type="nucleotide sequence ID" value="NZ_JBBMRA010000014.1"/>
</dbReference>
<dbReference type="InterPro" id="IPR046575">
    <property type="entry name" value="DUF6635"/>
</dbReference>
<gene>
    <name evidence="2" type="ORF">WNY58_13455</name>
</gene>
<evidence type="ECO:0000256" key="1">
    <source>
        <dbReference type="SAM" id="Phobius"/>
    </source>
</evidence>
<sequence length="326" mass="35720">MSGSQNLPSMTATLASKIEPAIERGIQRYFDACRARIPHFVSTHFDYPGAKKTNRVAFGLDILRAPVNLFWAPCYTLICLIRFILGYIAPKGRLSTLLAAVPAGFTTQVQKHISDLVIAELLSQPSTELDHAHSLNGYITEELRQLYQQTEQVEVDMAHFHGCFEPVMAESLSQYQVTRTASADIANTLSCTILGAFTFQKFTPGGIGIALMLAYSLSAQLAASDFILGPSVGELYYGIFPPDPSLGLTAATIAFVLTILASCAALSGVITDPIQARTGLHRFRLGKMLNHMENDLRQKTQGSFRPKDQYVARILESFDLIKSGLL</sequence>
<organism evidence="2 3">
    <name type="scientific">Neptuniibacter pectenicola</name>
    <dbReference type="NCBI Taxonomy" id="1806669"/>
    <lineage>
        <taxon>Bacteria</taxon>
        <taxon>Pseudomonadati</taxon>
        <taxon>Pseudomonadota</taxon>
        <taxon>Gammaproteobacteria</taxon>
        <taxon>Oceanospirillales</taxon>
        <taxon>Oceanospirillaceae</taxon>
        <taxon>Neptuniibacter</taxon>
    </lineage>
</organism>
<accession>A0ABU9TUL0</accession>
<proteinExistence type="predicted"/>
<keyword evidence="1" id="KW-0812">Transmembrane</keyword>
<comment type="caution">
    <text evidence="2">The sequence shown here is derived from an EMBL/GenBank/DDBJ whole genome shotgun (WGS) entry which is preliminary data.</text>
</comment>
<keyword evidence="1" id="KW-1133">Transmembrane helix</keyword>
<evidence type="ECO:0000313" key="3">
    <source>
        <dbReference type="Proteomes" id="UP001449225"/>
    </source>
</evidence>
<reference evidence="2 3" key="1">
    <citation type="submission" date="2024-03" db="EMBL/GenBank/DDBJ databases">
        <title>Community enrichment and isolation of bacterial strains for fucoidan degradation.</title>
        <authorList>
            <person name="Sichert A."/>
        </authorList>
    </citation>
    <scope>NUCLEOTIDE SEQUENCE [LARGE SCALE GENOMIC DNA]</scope>
    <source>
        <strain evidence="2 3">AS76</strain>
    </source>
</reference>
<dbReference type="Pfam" id="PF20340">
    <property type="entry name" value="DUF6635"/>
    <property type="match status" value="2"/>
</dbReference>
<dbReference type="Proteomes" id="UP001449225">
    <property type="component" value="Unassembled WGS sequence"/>
</dbReference>
<feature type="transmembrane region" description="Helical" evidence="1">
    <location>
        <begin position="207"/>
        <end position="228"/>
    </location>
</feature>
<keyword evidence="1" id="KW-0472">Membrane</keyword>
<feature type="transmembrane region" description="Helical" evidence="1">
    <location>
        <begin position="248"/>
        <end position="270"/>
    </location>
</feature>
<evidence type="ECO:0000313" key="2">
    <source>
        <dbReference type="EMBL" id="MEM5537396.1"/>
    </source>
</evidence>
<protein>
    <submittedName>
        <fullName evidence="2">DUF6635 family protein</fullName>
    </submittedName>
</protein>